<dbReference type="AlphaFoldDB" id="A0A221UZ56"/>
<feature type="signal peptide" evidence="1">
    <location>
        <begin position="1"/>
        <end position="21"/>
    </location>
</feature>
<sequence>MRLLILLICLLGISCSGQKGASKDKADSTIQNSKELQLVLKDNYSGVEESVFQVVRDPKALRNFFIQINKTRKPGLPIPEVDFSKELLLIYCAGTTRGVGGSELLLIKNSQDSIVFGPKERTPSKKEFTAVTTTPFSIYKMPLTPKEIGFHKSD</sequence>
<dbReference type="STRING" id="616991.GCA_000733925_01538"/>
<protein>
    <recommendedName>
        <fullName evidence="4">Lipoprotein</fullName>
    </recommendedName>
</protein>
<evidence type="ECO:0008006" key="4">
    <source>
        <dbReference type="Google" id="ProtNLM"/>
    </source>
</evidence>
<dbReference type="EMBL" id="CP022515">
    <property type="protein sequence ID" value="ASO06645.1"/>
    <property type="molecule type" value="Genomic_DNA"/>
</dbReference>
<dbReference type="PROSITE" id="PS51257">
    <property type="entry name" value="PROKAR_LIPOPROTEIN"/>
    <property type="match status" value="1"/>
</dbReference>
<feature type="chain" id="PRO_5012962665" description="Lipoprotein" evidence="1">
    <location>
        <begin position="22"/>
        <end position="154"/>
    </location>
</feature>
<dbReference type="Proteomes" id="UP000204551">
    <property type="component" value="Chromosome"/>
</dbReference>
<reference evidence="2 3" key="1">
    <citation type="submission" date="2017-07" db="EMBL/GenBank/DDBJ databases">
        <title>Genome Sequence of Arenibacter algicola Strain SMS7 Isolated from a culture of the Diatom Skeletonema marinoi.</title>
        <authorList>
            <person name="Topel M."/>
            <person name="Pinder M.I.M."/>
            <person name="Johansson O.N."/>
            <person name="Kourtchenko O."/>
            <person name="Godhe A."/>
            <person name="Clarke A.K."/>
        </authorList>
    </citation>
    <scope>NUCLEOTIDE SEQUENCE [LARGE SCALE GENOMIC DNA]</scope>
    <source>
        <strain evidence="2 3">SMS7</strain>
    </source>
</reference>
<evidence type="ECO:0000313" key="2">
    <source>
        <dbReference type="EMBL" id="ASO06645.1"/>
    </source>
</evidence>
<proteinExistence type="predicted"/>
<gene>
    <name evidence="2" type="ORF">AREALGSMS7_03218</name>
</gene>
<keyword evidence="1" id="KW-0732">Signal</keyword>
<accession>A0A221UZ56</accession>
<name>A0A221UZ56_9FLAO</name>
<evidence type="ECO:0000256" key="1">
    <source>
        <dbReference type="SAM" id="SignalP"/>
    </source>
</evidence>
<dbReference type="KEGG" id="aalg:AREALGSMS7_03218"/>
<evidence type="ECO:0000313" key="3">
    <source>
        <dbReference type="Proteomes" id="UP000204551"/>
    </source>
</evidence>
<dbReference type="eggNOG" id="ENOG5030ZQG">
    <property type="taxonomic scope" value="Bacteria"/>
</dbReference>
<organism evidence="2 3">
    <name type="scientific">Arenibacter algicola</name>
    <dbReference type="NCBI Taxonomy" id="616991"/>
    <lineage>
        <taxon>Bacteria</taxon>
        <taxon>Pseudomonadati</taxon>
        <taxon>Bacteroidota</taxon>
        <taxon>Flavobacteriia</taxon>
        <taxon>Flavobacteriales</taxon>
        <taxon>Flavobacteriaceae</taxon>
        <taxon>Arenibacter</taxon>
    </lineage>
</organism>
<dbReference type="RefSeq" id="WP_093979084.1">
    <property type="nucleotide sequence ID" value="NZ_CP022515.1"/>
</dbReference>